<protein>
    <submittedName>
        <fullName evidence="2">Manganese catalase</fullName>
        <ecNumber evidence="2">1.11.1.6</ecNumber>
    </submittedName>
</protein>
<dbReference type="EC" id="1.11.1.6" evidence="2"/>
<dbReference type="EMBL" id="LXEP01000034">
    <property type="protein sequence ID" value="OAT17849.1"/>
    <property type="molecule type" value="Genomic_DNA"/>
</dbReference>
<dbReference type="GO" id="GO:0004096">
    <property type="term" value="F:catalase activity"/>
    <property type="evidence" value="ECO:0007669"/>
    <property type="project" value="UniProtKB-EC"/>
</dbReference>
<dbReference type="InterPro" id="IPR007760">
    <property type="entry name" value="Mn_catalase"/>
</dbReference>
<keyword evidence="2" id="KW-0575">Peroxidase</keyword>
<dbReference type="SUPFAM" id="SSF47240">
    <property type="entry name" value="Ferritin-like"/>
    <property type="match status" value="1"/>
</dbReference>
<proteinExistence type="predicted"/>
<gene>
    <name evidence="2" type="ORF">M977_03855</name>
</gene>
<feature type="region of interest" description="Disordered" evidence="1">
    <location>
        <begin position="125"/>
        <end position="166"/>
    </location>
</feature>
<accession>A0A1B7HQG0</accession>
<sequence>MPEINKSSFEYLFIHELSDIYCADKEIIDAIAADITMTREVAHQMSFEKALYAISNNFPPGKLPPVEKYATVYYNMSEGNDVRGSWNSDENFTYVAQPESAVDGGDGTASVTLSATQNANLEKLANRTASDPGVNPVTGTDLGKVPPVEIESAAQKKSGKAKSAKK</sequence>
<keyword evidence="2" id="KW-0560">Oxidoreductase</keyword>
<dbReference type="Proteomes" id="UP000078504">
    <property type="component" value="Unassembled WGS sequence"/>
</dbReference>
<evidence type="ECO:0000256" key="1">
    <source>
        <dbReference type="SAM" id="MobiDB-lite"/>
    </source>
</evidence>
<feature type="compositionally biased region" description="Basic residues" evidence="1">
    <location>
        <begin position="157"/>
        <end position="166"/>
    </location>
</feature>
<name>A0A1B7HQG0_9ENTR</name>
<organism evidence="2 3">
    <name type="scientific">Buttiauxella gaviniae ATCC 51604</name>
    <dbReference type="NCBI Taxonomy" id="1354253"/>
    <lineage>
        <taxon>Bacteria</taxon>
        <taxon>Pseudomonadati</taxon>
        <taxon>Pseudomonadota</taxon>
        <taxon>Gammaproteobacteria</taxon>
        <taxon>Enterobacterales</taxon>
        <taxon>Enterobacteriaceae</taxon>
        <taxon>Buttiauxella</taxon>
    </lineage>
</organism>
<evidence type="ECO:0000313" key="3">
    <source>
        <dbReference type="Proteomes" id="UP000078504"/>
    </source>
</evidence>
<dbReference type="InterPro" id="IPR009078">
    <property type="entry name" value="Ferritin-like_SF"/>
</dbReference>
<reference evidence="2 3" key="1">
    <citation type="submission" date="2016-04" db="EMBL/GenBank/DDBJ databases">
        <title>ATOL: Assembling a taxonomically balanced genome-scale reconstruction of the evolutionary history of the Enterobacteriaceae.</title>
        <authorList>
            <person name="Plunkett G.III."/>
            <person name="Neeno-Eckwall E.C."/>
            <person name="Glasner J.D."/>
            <person name="Perna N.T."/>
        </authorList>
    </citation>
    <scope>NUCLEOTIDE SEQUENCE [LARGE SCALE GENOMIC DNA]</scope>
    <source>
        <strain evidence="2 3">ATCC 51604</strain>
    </source>
</reference>
<evidence type="ECO:0000313" key="2">
    <source>
        <dbReference type="EMBL" id="OAT17849.1"/>
    </source>
</evidence>
<dbReference type="PATRIC" id="fig|1354253.4.peg.3935"/>
<dbReference type="RefSeq" id="WP_064518152.1">
    <property type="nucleotide sequence ID" value="NZ_LXEP01000034.1"/>
</dbReference>
<dbReference type="AlphaFoldDB" id="A0A1B7HQG0"/>
<comment type="caution">
    <text evidence="2">The sequence shown here is derived from an EMBL/GenBank/DDBJ whole genome shotgun (WGS) entry which is preliminary data.</text>
</comment>
<dbReference type="Pfam" id="PF05067">
    <property type="entry name" value="Mn_catalase"/>
    <property type="match status" value="1"/>
</dbReference>